<dbReference type="InterPro" id="IPR000477">
    <property type="entry name" value="RT_dom"/>
</dbReference>
<accession>A0AAW2XQY9</accession>
<name>A0AAW2XQY9_9LAMI</name>
<dbReference type="SUPFAM" id="SSF56672">
    <property type="entry name" value="DNA/RNA polymerases"/>
    <property type="match status" value="1"/>
</dbReference>
<dbReference type="CDD" id="cd01650">
    <property type="entry name" value="RT_nLTR_like"/>
    <property type="match status" value="1"/>
</dbReference>
<evidence type="ECO:0000313" key="2">
    <source>
        <dbReference type="EMBL" id="KAL0454691.1"/>
    </source>
</evidence>
<protein>
    <submittedName>
        <fullName evidence="2">Mitochondrial protein</fullName>
    </submittedName>
</protein>
<dbReference type="AlphaFoldDB" id="A0AAW2XQY9"/>
<dbReference type="InterPro" id="IPR043502">
    <property type="entry name" value="DNA/RNA_pol_sf"/>
</dbReference>
<reference evidence="2" key="1">
    <citation type="submission" date="2020-06" db="EMBL/GenBank/DDBJ databases">
        <authorList>
            <person name="Li T."/>
            <person name="Hu X."/>
            <person name="Zhang T."/>
            <person name="Song X."/>
            <person name="Zhang H."/>
            <person name="Dai N."/>
            <person name="Sheng W."/>
            <person name="Hou X."/>
            <person name="Wei L."/>
        </authorList>
    </citation>
    <scope>NUCLEOTIDE SEQUENCE</scope>
    <source>
        <strain evidence="2">KEN1</strain>
        <tissue evidence="2">Leaf</tissue>
    </source>
</reference>
<dbReference type="InterPro" id="IPR052343">
    <property type="entry name" value="Retrotransposon-Effector_Assoc"/>
</dbReference>
<reference evidence="2" key="2">
    <citation type="journal article" date="2024" name="Plant">
        <title>Genomic evolution and insights into agronomic trait innovations of Sesamum species.</title>
        <authorList>
            <person name="Miao H."/>
            <person name="Wang L."/>
            <person name="Qu L."/>
            <person name="Liu H."/>
            <person name="Sun Y."/>
            <person name="Le M."/>
            <person name="Wang Q."/>
            <person name="Wei S."/>
            <person name="Zheng Y."/>
            <person name="Lin W."/>
            <person name="Duan Y."/>
            <person name="Cao H."/>
            <person name="Xiong S."/>
            <person name="Wang X."/>
            <person name="Wei L."/>
            <person name="Li C."/>
            <person name="Ma Q."/>
            <person name="Ju M."/>
            <person name="Zhao R."/>
            <person name="Li G."/>
            <person name="Mu C."/>
            <person name="Tian Q."/>
            <person name="Mei H."/>
            <person name="Zhang T."/>
            <person name="Gao T."/>
            <person name="Zhang H."/>
        </authorList>
    </citation>
    <scope>NUCLEOTIDE SEQUENCE</scope>
    <source>
        <strain evidence="2">KEN1</strain>
    </source>
</reference>
<sequence>MCNVIYKLASKAIANRLKPFLDHLISNSQSAFVPSRSILDNVLVTYEVNHYLSHKYKGNFVQVSLKLDLSKAYDRVEWNFLEQVLLRIGFASYFVTLIMRCVTSVSFSFMLNGAPFRNLQPSRGLRQGDPLSPYLFLFYAEAFSSMLRKAEEVGTICGVRVCRSGPRITHLLFTDDTLIFCDANPETLQSVCGLFDKFERGSGLQVNYQKFACSVGMSHYVSKMSWHSVL</sequence>
<dbReference type="PANTHER" id="PTHR46890:SF48">
    <property type="entry name" value="RNA-DIRECTED DNA POLYMERASE"/>
    <property type="match status" value="1"/>
</dbReference>
<organism evidence="2">
    <name type="scientific">Sesamum latifolium</name>
    <dbReference type="NCBI Taxonomy" id="2727402"/>
    <lineage>
        <taxon>Eukaryota</taxon>
        <taxon>Viridiplantae</taxon>
        <taxon>Streptophyta</taxon>
        <taxon>Embryophyta</taxon>
        <taxon>Tracheophyta</taxon>
        <taxon>Spermatophyta</taxon>
        <taxon>Magnoliopsida</taxon>
        <taxon>eudicotyledons</taxon>
        <taxon>Gunneridae</taxon>
        <taxon>Pentapetalae</taxon>
        <taxon>asterids</taxon>
        <taxon>lamiids</taxon>
        <taxon>Lamiales</taxon>
        <taxon>Pedaliaceae</taxon>
        <taxon>Sesamum</taxon>
    </lineage>
</organism>
<gene>
    <name evidence="2" type="ORF">Slati_0808300</name>
</gene>
<evidence type="ECO:0000259" key="1">
    <source>
        <dbReference type="PROSITE" id="PS50878"/>
    </source>
</evidence>
<dbReference type="PROSITE" id="PS50878">
    <property type="entry name" value="RT_POL"/>
    <property type="match status" value="1"/>
</dbReference>
<dbReference type="Pfam" id="PF00078">
    <property type="entry name" value="RVT_1"/>
    <property type="match status" value="1"/>
</dbReference>
<dbReference type="EMBL" id="JACGWN010000003">
    <property type="protein sequence ID" value="KAL0454691.1"/>
    <property type="molecule type" value="Genomic_DNA"/>
</dbReference>
<proteinExistence type="predicted"/>
<dbReference type="PANTHER" id="PTHR46890">
    <property type="entry name" value="NON-LTR RETROLELEMENT REVERSE TRANSCRIPTASE-LIKE PROTEIN-RELATED"/>
    <property type="match status" value="1"/>
</dbReference>
<feature type="domain" description="Reverse transcriptase" evidence="1">
    <location>
        <begin position="1"/>
        <end position="230"/>
    </location>
</feature>
<comment type="caution">
    <text evidence="2">The sequence shown here is derived from an EMBL/GenBank/DDBJ whole genome shotgun (WGS) entry which is preliminary data.</text>
</comment>